<dbReference type="EMBL" id="CP157400">
    <property type="protein sequence ID" value="XBS07626.1"/>
    <property type="molecule type" value="Genomic_DNA"/>
</dbReference>
<sequence>MINKWTFRNEEWFIKSVDEIKKILSNSDLTYEQAKCVLSETEHQLTTRQEKMKVKD</sequence>
<reference evidence="1" key="1">
    <citation type="submission" date="2014-02" db="EMBL/GenBank/DDBJ databases">
        <authorList>
            <person name="Zhao D."/>
            <person name="Dong X."/>
            <person name="Li Y."/>
            <person name="Lv L."/>
            <person name="Zhao D."/>
            <person name="Gao Y."/>
            <person name="Wang Y."/>
            <person name="Li Y."/>
        </authorList>
    </citation>
    <scope>NUCLEOTIDE SEQUENCE</scope>
    <source>
        <strain evidence="1">CGMCC 7049</strain>
    </source>
</reference>
<protein>
    <submittedName>
        <fullName evidence="1">Uncharacterized protein</fullName>
    </submittedName>
</protein>
<gene>
    <name evidence="1" type="ORF">BB06_05160</name>
</gene>
<dbReference type="RefSeq" id="WP_155266536.1">
    <property type="nucleotide sequence ID" value="NZ_CP157400.1"/>
</dbReference>
<proteinExistence type="predicted"/>
<accession>A0AAU7NJ19</accession>
<dbReference type="AlphaFoldDB" id="A0AAU7NJ19"/>
<name>A0AAU7NJ19_PEDPE</name>
<evidence type="ECO:0000313" key="1">
    <source>
        <dbReference type="EMBL" id="XBS07626.1"/>
    </source>
</evidence>
<reference evidence="1" key="2">
    <citation type="submission" date="2024-05" db="EMBL/GenBank/DDBJ databases">
        <authorList>
            <person name="Chen H."/>
        </authorList>
    </citation>
    <scope>NUCLEOTIDE SEQUENCE</scope>
    <source>
        <strain evidence="1">CGMCC 7049</strain>
    </source>
</reference>
<organism evidence="1">
    <name type="scientific">Pediococcus pentosaceus CGMCC 7049</name>
    <dbReference type="NCBI Taxonomy" id="1460385"/>
    <lineage>
        <taxon>Bacteria</taxon>
        <taxon>Bacillati</taxon>
        <taxon>Bacillota</taxon>
        <taxon>Bacilli</taxon>
        <taxon>Lactobacillales</taxon>
        <taxon>Lactobacillaceae</taxon>
        <taxon>Pediococcus</taxon>
    </lineage>
</organism>